<protein>
    <submittedName>
        <fullName evidence="2">3-beta hydroxysteroid dehydrogenase</fullName>
    </submittedName>
</protein>
<keyword evidence="3" id="KW-1185">Reference proteome</keyword>
<dbReference type="InterPro" id="IPR051783">
    <property type="entry name" value="NAD(P)-dependent_oxidoreduct"/>
</dbReference>
<dbReference type="OrthoDB" id="9814124at2"/>
<evidence type="ECO:0000313" key="3">
    <source>
        <dbReference type="Proteomes" id="UP000067626"/>
    </source>
</evidence>
<dbReference type="PATRIC" id="fig|52.7.peg.5808"/>
<sequence length="304" mass="32152">MRVFITGATGFVGAAVVRELIDAGHHVLGLARSDASAAALDRAGAEVHRGSIHDLDSLRSGASACDGVIHTAFDHDFSKYREHCEADRRVIEALGAALSGSDHPLIVTSAVGVLPLGQRATEATPPVQGAQAHPRAATEEAAAAVAARGVRVSVVRLPPSVHGEGDHGFVPILIDIARRTGASACVDDGQNRWPAVHRRDAARLYRLVLEAPDVVPTAHAIAEEGIPFRDIATAIGRHTHLPVVSTSAAEAARHFGWFAGFAALDIPTSSARTQERLGWRPEQIGLLADLEQGHYFTTRPEPTP</sequence>
<evidence type="ECO:0000259" key="1">
    <source>
        <dbReference type="Pfam" id="PF01370"/>
    </source>
</evidence>
<dbReference type="PANTHER" id="PTHR48079:SF6">
    <property type="entry name" value="NAD(P)-BINDING DOMAIN-CONTAINING PROTEIN-RELATED"/>
    <property type="match status" value="1"/>
</dbReference>
<dbReference type="GO" id="GO:0005737">
    <property type="term" value="C:cytoplasm"/>
    <property type="evidence" value="ECO:0007669"/>
    <property type="project" value="TreeGrafter"/>
</dbReference>
<dbReference type="RefSeq" id="WP_050432923.1">
    <property type="nucleotide sequence ID" value="NZ_CP012159.1"/>
</dbReference>
<dbReference type="PANTHER" id="PTHR48079">
    <property type="entry name" value="PROTEIN YEEZ"/>
    <property type="match status" value="1"/>
</dbReference>
<organism evidence="2 3">
    <name type="scientific">Chondromyces crocatus</name>
    <dbReference type="NCBI Taxonomy" id="52"/>
    <lineage>
        <taxon>Bacteria</taxon>
        <taxon>Pseudomonadati</taxon>
        <taxon>Myxococcota</taxon>
        <taxon>Polyangia</taxon>
        <taxon>Polyangiales</taxon>
        <taxon>Polyangiaceae</taxon>
        <taxon>Chondromyces</taxon>
    </lineage>
</organism>
<proteinExistence type="predicted"/>
<dbReference type="Gene3D" id="3.40.50.720">
    <property type="entry name" value="NAD(P)-binding Rossmann-like Domain"/>
    <property type="match status" value="1"/>
</dbReference>
<dbReference type="KEGG" id="ccro:CMC5_052570"/>
<dbReference type="GO" id="GO:0004029">
    <property type="term" value="F:aldehyde dehydrogenase (NAD+) activity"/>
    <property type="evidence" value="ECO:0007669"/>
    <property type="project" value="TreeGrafter"/>
</dbReference>
<accession>A0A0K1EKJ4</accession>
<dbReference type="InterPro" id="IPR001509">
    <property type="entry name" value="Epimerase_deHydtase"/>
</dbReference>
<dbReference type="CDD" id="cd05262">
    <property type="entry name" value="SDR_a7"/>
    <property type="match status" value="1"/>
</dbReference>
<evidence type="ECO:0000313" key="2">
    <source>
        <dbReference type="EMBL" id="AKT41098.1"/>
    </source>
</evidence>
<dbReference type="Pfam" id="PF01370">
    <property type="entry name" value="Epimerase"/>
    <property type="match status" value="1"/>
</dbReference>
<dbReference type="AlphaFoldDB" id="A0A0K1EKJ4"/>
<dbReference type="STRING" id="52.CMC5_052570"/>
<dbReference type="Proteomes" id="UP000067626">
    <property type="component" value="Chromosome"/>
</dbReference>
<dbReference type="SUPFAM" id="SSF51735">
    <property type="entry name" value="NAD(P)-binding Rossmann-fold domains"/>
    <property type="match status" value="1"/>
</dbReference>
<dbReference type="InterPro" id="IPR036291">
    <property type="entry name" value="NAD(P)-bd_dom_sf"/>
</dbReference>
<gene>
    <name evidence="2" type="ORF">CMC5_052570</name>
</gene>
<dbReference type="EMBL" id="CP012159">
    <property type="protein sequence ID" value="AKT41098.1"/>
    <property type="molecule type" value="Genomic_DNA"/>
</dbReference>
<name>A0A0K1EKJ4_CHOCO</name>
<reference evidence="2 3" key="1">
    <citation type="submission" date="2015-07" db="EMBL/GenBank/DDBJ databases">
        <title>Genome analysis of myxobacterium Chondromyces crocatus Cm c5 reveals a high potential for natural compound synthesis and the genetic basis for the loss of fruiting body formation.</title>
        <authorList>
            <person name="Zaburannyi N."/>
            <person name="Bunk B."/>
            <person name="Maier J."/>
            <person name="Overmann J."/>
            <person name="Mueller R."/>
        </authorList>
    </citation>
    <scope>NUCLEOTIDE SEQUENCE [LARGE SCALE GENOMIC DNA]</scope>
    <source>
        <strain evidence="2 3">Cm c5</strain>
    </source>
</reference>
<feature type="domain" description="NAD-dependent epimerase/dehydratase" evidence="1">
    <location>
        <begin position="3"/>
        <end position="217"/>
    </location>
</feature>